<dbReference type="InterPro" id="IPR004114">
    <property type="entry name" value="THUMP_dom"/>
</dbReference>
<keyword evidence="12" id="KW-1185">Reference proteome</keyword>
<keyword evidence="5 9" id="KW-0547">Nucleotide-binding</keyword>
<evidence type="ECO:0000256" key="7">
    <source>
        <dbReference type="ARBA" id="ARBA00022884"/>
    </source>
</evidence>
<comment type="subcellular location">
    <subcellularLocation>
        <location evidence="1 9">Cytoplasm</location>
    </subcellularLocation>
</comment>
<comment type="pathway">
    <text evidence="9">Cofactor biosynthesis; thiamine diphosphate biosynthesis.</text>
</comment>
<dbReference type="PANTHER" id="PTHR43209:SF1">
    <property type="entry name" value="TRNA SULFURTRANSFERASE"/>
    <property type="match status" value="1"/>
</dbReference>
<comment type="function">
    <text evidence="9">Catalyzes the ATP-dependent transfer of a sulfur to tRNA to produce 4-thiouridine in position 8 of tRNAs, which functions as a near-UV photosensor. Also catalyzes the transfer of sulfur to the sulfur carrier protein ThiS, forming ThiS-thiocarboxylate. This is a step in the synthesis of thiazole, in the thiamine biosynthesis pathway. The sulfur is donated as persulfide by IscS.</text>
</comment>
<dbReference type="CDD" id="cd01712">
    <property type="entry name" value="PPase_ThiI"/>
    <property type="match status" value="1"/>
</dbReference>
<organism evidence="11 12">
    <name type="scientific">Caldicellulosiruptor morganii</name>
    <dbReference type="NCBI Taxonomy" id="1387555"/>
    <lineage>
        <taxon>Bacteria</taxon>
        <taxon>Bacillati</taxon>
        <taxon>Bacillota</taxon>
        <taxon>Bacillota incertae sedis</taxon>
        <taxon>Caldicellulosiruptorales</taxon>
        <taxon>Caldicellulosiruptoraceae</taxon>
        <taxon>Caldicellulosiruptor</taxon>
    </lineage>
</organism>
<sequence length="392" mass="44376">MKAILIRYGELALKGLNRPFFEKRLIKNIRKKLKNIENISIKKEQGRIFIENLSEDHFNFAIERLKKVFGLVGFTICEVAEKEIEAIKSADLNAALNEIKKGKRTFKVETKRADKTFKLTSLEISRLVGAHLLKNLADMYGLVVDVHNPDFEVKIEIRDKAYVYSSEEKGIGGMPLGTGGKAHLLLSGGIDSPVAGFMIAKRGVEIEAVHFYSFPYTGEKAKEKVIDLCKVLAQFTDKLKLYIVPFIEIQTTIYEKCDEKYLTIIMRRFMMRIAERIAKLNGGMALVTGESIGQVASQTMESIICTNAAVSVPVLRPLVGMDKKEIIRIAKNIGTYDISILPYEDCCTVFVPKHPKTKPRLEEVIKEEEKLDIQLLIENAISNTEWMVIEDR</sequence>
<dbReference type="HAMAP" id="MF_00021">
    <property type="entry name" value="ThiI"/>
    <property type="match status" value="1"/>
</dbReference>
<dbReference type="InterPro" id="IPR049961">
    <property type="entry name" value="ThiI_N"/>
</dbReference>
<feature type="binding site" evidence="9">
    <location>
        <begin position="210"/>
        <end position="211"/>
    </location>
    <ligand>
        <name>ATP</name>
        <dbReference type="ChEBI" id="CHEBI:30616"/>
    </ligand>
</feature>
<dbReference type="CDD" id="cd11716">
    <property type="entry name" value="THUMP_ThiI"/>
    <property type="match status" value="1"/>
</dbReference>
<feature type="binding site" evidence="9">
    <location>
        <position position="267"/>
    </location>
    <ligand>
        <name>ATP</name>
        <dbReference type="ChEBI" id="CHEBI:30616"/>
    </ligand>
</feature>
<dbReference type="InterPro" id="IPR003720">
    <property type="entry name" value="tRNA_STrfase"/>
</dbReference>
<dbReference type="GO" id="GO:0140741">
    <property type="term" value="F:tRNA-uracil-4 sulfurtransferase activity"/>
    <property type="evidence" value="ECO:0007669"/>
    <property type="project" value="UniProtKB-EC"/>
</dbReference>
<dbReference type="RefSeq" id="WP_045169664.1">
    <property type="nucleotide sequence ID" value="NZ_CP113865.1"/>
</dbReference>
<accession>A0ABY7BNL3</accession>
<evidence type="ECO:0000256" key="6">
    <source>
        <dbReference type="ARBA" id="ARBA00022840"/>
    </source>
</evidence>
<feature type="domain" description="THUMP" evidence="10">
    <location>
        <begin position="59"/>
        <end position="168"/>
    </location>
</feature>
<dbReference type="InterPro" id="IPR050102">
    <property type="entry name" value="tRNA_sulfurtransferase_ThiI"/>
</dbReference>
<dbReference type="Pfam" id="PF02568">
    <property type="entry name" value="ThiI"/>
    <property type="match status" value="1"/>
</dbReference>
<keyword evidence="2 9" id="KW-0963">Cytoplasm</keyword>
<dbReference type="SMART" id="SM00981">
    <property type="entry name" value="THUMP"/>
    <property type="match status" value="1"/>
</dbReference>
<comment type="catalytic activity">
    <reaction evidence="9">
        <text>[ThiI sulfur-carrier protein]-S-sulfanyl-L-cysteine + a uridine in tRNA + 2 reduced [2Fe-2S]-[ferredoxin] + ATP + H(+) = [ThiI sulfur-carrier protein]-L-cysteine + a 4-thiouridine in tRNA + 2 oxidized [2Fe-2S]-[ferredoxin] + AMP + diphosphate</text>
        <dbReference type="Rhea" id="RHEA:24176"/>
        <dbReference type="Rhea" id="RHEA-COMP:10000"/>
        <dbReference type="Rhea" id="RHEA-COMP:10001"/>
        <dbReference type="Rhea" id="RHEA-COMP:13337"/>
        <dbReference type="Rhea" id="RHEA-COMP:13338"/>
        <dbReference type="Rhea" id="RHEA-COMP:13339"/>
        <dbReference type="Rhea" id="RHEA-COMP:13340"/>
        <dbReference type="ChEBI" id="CHEBI:15378"/>
        <dbReference type="ChEBI" id="CHEBI:29950"/>
        <dbReference type="ChEBI" id="CHEBI:30616"/>
        <dbReference type="ChEBI" id="CHEBI:33019"/>
        <dbReference type="ChEBI" id="CHEBI:33737"/>
        <dbReference type="ChEBI" id="CHEBI:33738"/>
        <dbReference type="ChEBI" id="CHEBI:61963"/>
        <dbReference type="ChEBI" id="CHEBI:65315"/>
        <dbReference type="ChEBI" id="CHEBI:136798"/>
        <dbReference type="ChEBI" id="CHEBI:456215"/>
        <dbReference type="EC" id="2.8.1.4"/>
    </reaction>
</comment>
<dbReference type="SUPFAM" id="SSF143437">
    <property type="entry name" value="THUMP domain-like"/>
    <property type="match status" value="1"/>
</dbReference>
<comment type="similarity">
    <text evidence="9">Belongs to the ThiI family.</text>
</comment>
<evidence type="ECO:0000256" key="1">
    <source>
        <dbReference type="ARBA" id="ARBA00004496"/>
    </source>
</evidence>
<evidence type="ECO:0000256" key="8">
    <source>
        <dbReference type="ARBA" id="ARBA00022977"/>
    </source>
</evidence>
<dbReference type="InterPro" id="IPR020536">
    <property type="entry name" value="ThiI_AANH"/>
</dbReference>
<dbReference type="Pfam" id="PF22025">
    <property type="entry name" value="ThiI_fer"/>
    <property type="match status" value="1"/>
</dbReference>
<reference evidence="11" key="1">
    <citation type="submission" date="2022-12" db="EMBL/GenBank/DDBJ databases">
        <authorList>
            <person name="Bing R.G."/>
            <person name="Willard D.J."/>
            <person name="Manesh M.J.H."/>
            <person name="Laemthong T."/>
            <person name="Crosby J.R."/>
            <person name="Kelly R.M."/>
        </authorList>
    </citation>
    <scope>NUCLEOTIDE SEQUENCE</scope>
    <source>
        <strain evidence="11">DSM 8990</strain>
    </source>
</reference>
<evidence type="ECO:0000256" key="9">
    <source>
        <dbReference type="HAMAP-Rule" id="MF_00021"/>
    </source>
</evidence>
<dbReference type="PROSITE" id="PS51165">
    <property type="entry name" value="THUMP"/>
    <property type="match status" value="1"/>
</dbReference>
<evidence type="ECO:0000256" key="3">
    <source>
        <dbReference type="ARBA" id="ARBA00022555"/>
    </source>
</evidence>
<dbReference type="Proteomes" id="UP001164909">
    <property type="component" value="Chromosome"/>
</dbReference>
<keyword evidence="7 9" id="KW-0694">RNA-binding</keyword>
<dbReference type="Gene3D" id="3.30.2130.30">
    <property type="match status" value="1"/>
</dbReference>
<feature type="binding site" evidence="9">
    <location>
        <position position="289"/>
    </location>
    <ligand>
        <name>ATP</name>
        <dbReference type="ChEBI" id="CHEBI:30616"/>
    </ligand>
</feature>
<dbReference type="NCBIfam" id="TIGR00342">
    <property type="entry name" value="tRNA uracil 4-sulfurtransferase ThiI"/>
    <property type="match status" value="1"/>
</dbReference>
<protein>
    <recommendedName>
        <fullName evidence="9">Probable tRNA sulfurtransferase</fullName>
        <ecNumber evidence="9">2.8.1.4</ecNumber>
    </recommendedName>
    <alternativeName>
        <fullName evidence="9">Sulfur carrier protein ThiS sulfurtransferase</fullName>
    </alternativeName>
    <alternativeName>
        <fullName evidence="9">Thiamine biosynthesis protein ThiI</fullName>
    </alternativeName>
    <alternativeName>
        <fullName evidence="9">tRNA 4-thiouridine synthase</fullName>
    </alternativeName>
</protein>
<dbReference type="InterPro" id="IPR054173">
    <property type="entry name" value="ThiI_fer"/>
</dbReference>
<dbReference type="InterPro" id="IPR049962">
    <property type="entry name" value="THUMP_ThiI"/>
</dbReference>
<dbReference type="SUPFAM" id="SSF52402">
    <property type="entry name" value="Adenine nucleotide alpha hydrolases-like"/>
    <property type="match status" value="1"/>
</dbReference>
<feature type="binding site" evidence="9">
    <location>
        <position position="298"/>
    </location>
    <ligand>
        <name>ATP</name>
        <dbReference type="ChEBI" id="CHEBI:30616"/>
    </ligand>
</feature>
<dbReference type="PANTHER" id="PTHR43209">
    <property type="entry name" value="TRNA SULFURTRANSFERASE"/>
    <property type="match status" value="1"/>
</dbReference>
<dbReference type="EC" id="2.8.1.4" evidence="9"/>
<feature type="binding site" evidence="9">
    <location>
        <begin position="185"/>
        <end position="186"/>
    </location>
    <ligand>
        <name>ATP</name>
        <dbReference type="ChEBI" id="CHEBI:30616"/>
    </ligand>
</feature>
<dbReference type="Gene3D" id="3.40.50.620">
    <property type="entry name" value="HUPs"/>
    <property type="match status" value="1"/>
</dbReference>
<keyword evidence="4 9" id="KW-0808">Transferase</keyword>
<dbReference type="EMBL" id="CP113865">
    <property type="protein sequence ID" value="WAM32979.1"/>
    <property type="molecule type" value="Genomic_DNA"/>
</dbReference>
<evidence type="ECO:0000256" key="2">
    <source>
        <dbReference type="ARBA" id="ARBA00022490"/>
    </source>
</evidence>
<keyword evidence="3 9" id="KW-0820">tRNA-binding</keyword>
<proteinExistence type="inferred from homology"/>
<comment type="catalytic activity">
    <reaction evidence="9">
        <text>[ThiS sulfur-carrier protein]-C-terminal Gly-Gly-AMP + S-sulfanyl-L-cysteinyl-[cysteine desulfurase] + AH2 = [ThiS sulfur-carrier protein]-C-terminal-Gly-aminoethanethioate + L-cysteinyl-[cysteine desulfurase] + A + AMP + 2 H(+)</text>
        <dbReference type="Rhea" id="RHEA:43340"/>
        <dbReference type="Rhea" id="RHEA-COMP:12157"/>
        <dbReference type="Rhea" id="RHEA-COMP:12158"/>
        <dbReference type="Rhea" id="RHEA-COMP:12910"/>
        <dbReference type="Rhea" id="RHEA-COMP:19908"/>
        <dbReference type="ChEBI" id="CHEBI:13193"/>
        <dbReference type="ChEBI" id="CHEBI:15378"/>
        <dbReference type="ChEBI" id="CHEBI:17499"/>
        <dbReference type="ChEBI" id="CHEBI:29950"/>
        <dbReference type="ChEBI" id="CHEBI:61963"/>
        <dbReference type="ChEBI" id="CHEBI:90618"/>
        <dbReference type="ChEBI" id="CHEBI:232372"/>
        <dbReference type="ChEBI" id="CHEBI:456215"/>
    </reaction>
</comment>
<gene>
    <name evidence="9 11" type="primary">thiI</name>
    <name evidence="11" type="ORF">OTK00_001436</name>
</gene>
<name>A0ABY7BNL3_9FIRM</name>
<dbReference type="Pfam" id="PF02926">
    <property type="entry name" value="THUMP"/>
    <property type="match status" value="1"/>
</dbReference>
<keyword evidence="6 9" id="KW-0067">ATP-binding</keyword>
<evidence type="ECO:0000256" key="4">
    <source>
        <dbReference type="ARBA" id="ARBA00022679"/>
    </source>
</evidence>
<evidence type="ECO:0000256" key="5">
    <source>
        <dbReference type="ARBA" id="ARBA00022741"/>
    </source>
</evidence>
<evidence type="ECO:0000313" key="11">
    <source>
        <dbReference type="EMBL" id="WAM32979.1"/>
    </source>
</evidence>
<evidence type="ECO:0000313" key="12">
    <source>
        <dbReference type="Proteomes" id="UP001164909"/>
    </source>
</evidence>
<keyword evidence="8 9" id="KW-0784">Thiamine biosynthesis</keyword>
<dbReference type="InterPro" id="IPR014729">
    <property type="entry name" value="Rossmann-like_a/b/a_fold"/>
</dbReference>
<evidence type="ECO:0000259" key="10">
    <source>
        <dbReference type="PROSITE" id="PS51165"/>
    </source>
</evidence>